<keyword evidence="2" id="KW-0175">Coiled coil</keyword>
<organism evidence="4 5">
    <name type="scientific">Rufibacter latericius</name>
    <dbReference type="NCBI Taxonomy" id="2487040"/>
    <lineage>
        <taxon>Bacteria</taxon>
        <taxon>Pseudomonadati</taxon>
        <taxon>Bacteroidota</taxon>
        <taxon>Cytophagia</taxon>
        <taxon>Cytophagales</taxon>
        <taxon>Hymenobacteraceae</taxon>
        <taxon>Rufibacter</taxon>
    </lineage>
</organism>
<dbReference type="Gene3D" id="1.10.287.1490">
    <property type="match status" value="1"/>
</dbReference>
<dbReference type="InterPro" id="IPR006665">
    <property type="entry name" value="OmpA-like"/>
</dbReference>
<dbReference type="PROSITE" id="PS51123">
    <property type="entry name" value="OMPA_2"/>
    <property type="match status" value="1"/>
</dbReference>
<comment type="caution">
    <text evidence="4">The sequence shown here is derived from an EMBL/GenBank/DDBJ whole genome shotgun (WGS) entry which is preliminary data.</text>
</comment>
<feature type="coiled-coil region" evidence="2">
    <location>
        <begin position="131"/>
        <end position="179"/>
    </location>
</feature>
<dbReference type="AlphaFoldDB" id="A0A3M9N0P4"/>
<dbReference type="PANTHER" id="PTHR30329">
    <property type="entry name" value="STATOR ELEMENT OF FLAGELLAR MOTOR COMPLEX"/>
    <property type="match status" value="1"/>
</dbReference>
<sequence>MFHSSLLRYAGVAVLSTFLLGSCTTTKKYNSLLAQKVKLEREKADCQSALSKTRKESSDLSKQVADLTEYRSQLAADTTLLGGTLRKTQALYADLSSTYDKLIKNHDRLMANSALESSKLSKDLSRRDEELNKLNETLTKNRSQLDQLSKDLKTREERLNELERILAEKDKAVNALRTKVSNALLGFNSKDLSVNVRNGKVYVSLSEQLLFKSGSTKVDVKGQDALRKLAAALKDQQDVNVLVEGHTDDVPVSKGTAGMQDNWDLSVLRATEITRILTNAGLAGTKITPSGRAENAPLDAAKTADARQKNRRTEIILTPKLDELFQILEAN</sequence>
<keyword evidence="1" id="KW-0472">Membrane</keyword>
<reference evidence="4 5" key="1">
    <citation type="submission" date="2018-11" db="EMBL/GenBank/DDBJ databases">
        <title>Rufibacter latericius sp. nov., isolated from water in Baiyang Lake.</title>
        <authorList>
            <person name="Yang Y."/>
        </authorList>
    </citation>
    <scope>NUCLEOTIDE SEQUENCE [LARGE SCALE GENOMIC DNA]</scope>
    <source>
        <strain evidence="4 5">R-22-1c-1</strain>
    </source>
</reference>
<dbReference type="SUPFAM" id="SSF103088">
    <property type="entry name" value="OmpA-like"/>
    <property type="match status" value="1"/>
</dbReference>
<dbReference type="RefSeq" id="WP_123125268.1">
    <property type="nucleotide sequence ID" value="NZ_RJJD01000001.1"/>
</dbReference>
<proteinExistence type="predicted"/>
<dbReference type="Gene3D" id="3.30.1330.60">
    <property type="entry name" value="OmpA-like domain"/>
    <property type="match status" value="1"/>
</dbReference>
<dbReference type="EMBL" id="RJJD01000001">
    <property type="protein sequence ID" value="RNI31364.1"/>
    <property type="molecule type" value="Genomic_DNA"/>
</dbReference>
<gene>
    <name evidence="4" type="ORF">EFB08_02225</name>
</gene>
<accession>A0A3M9N0P4</accession>
<keyword evidence="5" id="KW-1185">Reference proteome</keyword>
<dbReference type="PANTHER" id="PTHR30329:SF21">
    <property type="entry name" value="LIPOPROTEIN YIAD-RELATED"/>
    <property type="match status" value="1"/>
</dbReference>
<dbReference type="InterPro" id="IPR050330">
    <property type="entry name" value="Bact_OuterMem_StrucFunc"/>
</dbReference>
<feature type="domain" description="OmpA-like" evidence="3">
    <location>
        <begin position="198"/>
        <end position="321"/>
    </location>
</feature>
<dbReference type="OrthoDB" id="9815217at2"/>
<dbReference type="Pfam" id="PF00691">
    <property type="entry name" value="OmpA"/>
    <property type="match status" value="1"/>
</dbReference>
<dbReference type="GO" id="GO:0016020">
    <property type="term" value="C:membrane"/>
    <property type="evidence" value="ECO:0007669"/>
    <property type="project" value="UniProtKB-UniRule"/>
</dbReference>
<protein>
    <submittedName>
        <fullName evidence="4">Cell envelope biogenesis protein OmpA</fullName>
    </submittedName>
</protein>
<feature type="coiled-coil region" evidence="2">
    <location>
        <begin position="29"/>
        <end position="56"/>
    </location>
</feature>
<evidence type="ECO:0000313" key="5">
    <source>
        <dbReference type="Proteomes" id="UP000272117"/>
    </source>
</evidence>
<name>A0A3M9N0P4_9BACT</name>
<dbReference type="InterPro" id="IPR036737">
    <property type="entry name" value="OmpA-like_sf"/>
</dbReference>
<dbReference type="CDD" id="cd07185">
    <property type="entry name" value="OmpA_C-like"/>
    <property type="match status" value="1"/>
</dbReference>
<evidence type="ECO:0000259" key="3">
    <source>
        <dbReference type="PROSITE" id="PS51123"/>
    </source>
</evidence>
<evidence type="ECO:0000256" key="2">
    <source>
        <dbReference type="SAM" id="Coils"/>
    </source>
</evidence>
<evidence type="ECO:0000256" key="1">
    <source>
        <dbReference type="PROSITE-ProRule" id="PRU00473"/>
    </source>
</evidence>
<dbReference type="Proteomes" id="UP000272117">
    <property type="component" value="Unassembled WGS sequence"/>
</dbReference>
<evidence type="ECO:0000313" key="4">
    <source>
        <dbReference type="EMBL" id="RNI31364.1"/>
    </source>
</evidence>